<feature type="compositionally biased region" description="Polar residues" evidence="3">
    <location>
        <begin position="1"/>
        <end position="13"/>
    </location>
</feature>
<feature type="compositionally biased region" description="Polar residues" evidence="3">
    <location>
        <begin position="21"/>
        <end position="33"/>
    </location>
</feature>
<evidence type="ECO:0000256" key="3">
    <source>
        <dbReference type="SAM" id="MobiDB-lite"/>
    </source>
</evidence>
<dbReference type="GO" id="GO:0008081">
    <property type="term" value="F:phosphoric diester hydrolase activity"/>
    <property type="evidence" value="ECO:0007669"/>
    <property type="project" value="TreeGrafter"/>
</dbReference>
<sequence length="405" mass="45839">MSDVRNISHQTTDVYPKDTTGMHTSLNTENSTSVLNTENVTNYTEGMRDNVSEIYEKQQKQYDTGYFWHITDIHLDQNYSINGSDENMCHLMKSSLPTSHNNSSTDNGLFGNPDCDSPEILLLAVTVKSIDSLPHTQNSHADWDAVYETIKNITSYLTAEFPDVPIVTCLEITTRLLPSEPPLGDGGIYRGYLNKGGWNTLTVGSSDLLHFEKGGYYSVKIKEGLRIISLNTVLWYTSNQLTADISDPENQLEWLSKTLQISSRLSEKVYIIGHVPPGFHNRVAGNKKGRAMYHAQHLKSYMNLLLTYSEIIAGQFYGHFHLDMFQVFRYGTEFLQGSAFIAPPINPWHERGLGLPVNPSIRLMHFSLTDFKLLDYDQYYLNLSKANSQNYSNPEVSDNISHSLN</sequence>
<evidence type="ECO:0000259" key="4">
    <source>
        <dbReference type="Pfam" id="PF19272"/>
    </source>
</evidence>
<gene>
    <name evidence="5" type="primary">SMPDL3A</name>
    <name evidence="5" type="ORF">CEXT_545121</name>
</gene>
<dbReference type="Proteomes" id="UP001054945">
    <property type="component" value="Unassembled WGS sequence"/>
</dbReference>
<feature type="region of interest" description="Disordered" evidence="3">
    <location>
        <begin position="1"/>
        <end position="33"/>
    </location>
</feature>
<reference evidence="5 6" key="1">
    <citation type="submission" date="2021-06" db="EMBL/GenBank/DDBJ databases">
        <title>Caerostris extrusa draft genome.</title>
        <authorList>
            <person name="Kono N."/>
            <person name="Arakawa K."/>
        </authorList>
    </citation>
    <scope>NUCLEOTIDE SEQUENCE [LARGE SCALE GENOMIC DNA]</scope>
</reference>
<dbReference type="InterPro" id="IPR029052">
    <property type="entry name" value="Metallo-depent_PP-like"/>
</dbReference>
<accession>A0AAV4MDK1</accession>
<dbReference type="GO" id="GO:0005615">
    <property type="term" value="C:extracellular space"/>
    <property type="evidence" value="ECO:0007669"/>
    <property type="project" value="TreeGrafter"/>
</dbReference>
<feature type="domain" description="Sphingomyelin phosphodiesterase C-terminal" evidence="4">
    <location>
        <begin position="338"/>
        <end position="395"/>
    </location>
</feature>
<proteinExistence type="predicted"/>
<keyword evidence="6" id="KW-1185">Reference proteome</keyword>
<evidence type="ECO:0000313" key="6">
    <source>
        <dbReference type="Proteomes" id="UP001054945"/>
    </source>
</evidence>
<comment type="caution">
    <text evidence="5">The sequence shown here is derived from an EMBL/GenBank/DDBJ whole genome shotgun (WGS) entry which is preliminary data.</text>
</comment>
<dbReference type="PANTHER" id="PTHR10340:SF57">
    <property type="entry name" value="METALLOPHOS DOMAIN-CONTAINING PROTEIN"/>
    <property type="match status" value="1"/>
</dbReference>
<organism evidence="5 6">
    <name type="scientific">Caerostris extrusa</name>
    <name type="common">Bark spider</name>
    <name type="synonym">Caerostris bankana</name>
    <dbReference type="NCBI Taxonomy" id="172846"/>
    <lineage>
        <taxon>Eukaryota</taxon>
        <taxon>Metazoa</taxon>
        <taxon>Ecdysozoa</taxon>
        <taxon>Arthropoda</taxon>
        <taxon>Chelicerata</taxon>
        <taxon>Arachnida</taxon>
        <taxon>Araneae</taxon>
        <taxon>Araneomorphae</taxon>
        <taxon>Entelegynae</taxon>
        <taxon>Araneoidea</taxon>
        <taxon>Araneidae</taxon>
        <taxon>Caerostris</taxon>
    </lineage>
</organism>
<dbReference type="SUPFAM" id="SSF56300">
    <property type="entry name" value="Metallo-dependent phosphatases"/>
    <property type="match status" value="1"/>
</dbReference>
<name>A0AAV4MDK1_CAEEX</name>
<evidence type="ECO:0000256" key="1">
    <source>
        <dbReference type="ARBA" id="ARBA00022801"/>
    </source>
</evidence>
<keyword evidence="1" id="KW-0378">Hydrolase</keyword>
<evidence type="ECO:0000256" key="2">
    <source>
        <dbReference type="ARBA" id="ARBA00023180"/>
    </source>
</evidence>
<protein>
    <submittedName>
        <fullName evidence="5">Acid sphingomyelinase-like phosphodiesterase 3a</fullName>
    </submittedName>
</protein>
<keyword evidence="2" id="KW-0325">Glycoprotein</keyword>
<dbReference type="AlphaFoldDB" id="A0AAV4MDK1"/>
<dbReference type="Pfam" id="PF19272">
    <property type="entry name" value="ASMase_C"/>
    <property type="match status" value="1"/>
</dbReference>
<evidence type="ECO:0000313" key="5">
    <source>
        <dbReference type="EMBL" id="GIX68894.1"/>
    </source>
</evidence>
<dbReference type="InterPro" id="IPR045473">
    <property type="entry name" value="ASM_C"/>
</dbReference>
<dbReference type="Gene3D" id="3.60.21.10">
    <property type="match status" value="1"/>
</dbReference>
<dbReference type="PANTHER" id="PTHR10340">
    <property type="entry name" value="SPHINGOMYELIN PHOSPHODIESTERASE"/>
    <property type="match status" value="1"/>
</dbReference>
<dbReference type="EMBL" id="BPLR01002007">
    <property type="protein sequence ID" value="GIX68894.1"/>
    <property type="molecule type" value="Genomic_DNA"/>
</dbReference>